<keyword evidence="7 10" id="KW-0812">Transmembrane</keyword>
<gene>
    <name evidence="11" type="primary">g6073</name>
    <name evidence="11" type="ORF">VP750_LOCUS5200</name>
</gene>
<evidence type="ECO:0000256" key="8">
    <source>
        <dbReference type="ARBA" id="ARBA00022989"/>
    </source>
</evidence>
<name>A0ABP1FVT8_9CHLO</name>
<evidence type="ECO:0000313" key="11">
    <source>
        <dbReference type="EMBL" id="CAL5223541.1"/>
    </source>
</evidence>
<evidence type="ECO:0000256" key="5">
    <source>
        <dbReference type="ARBA" id="ARBA00022679"/>
    </source>
</evidence>
<keyword evidence="12" id="KW-1185">Reference proteome</keyword>
<dbReference type="Pfam" id="PF04140">
    <property type="entry name" value="ICMT"/>
    <property type="match status" value="1"/>
</dbReference>
<keyword evidence="4 10" id="KW-0489">Methyltransferase</keyword>
<evidence type="ECO:0000313" key="12">
    <source>
        <dbReference type="Proteomes" id="UP001497392"/>
    </source>
</evidence>
<accession>A0ABP1FVT8</accession>
<evidence type="ECO:0000256" key="7">
    <source>
        <dbReference type="ARBA" id="ARBA00022692"/>
    </source>
</evidence>
<dbReference type="InterPro" id="IPR025770">
    <property type="entry name" value="PPMT_MeTrfase"/>
</dbReference>
<keyword evidence="10" id="KW-0256">Endoplasmic reticulum</keyword>
<comment type="similarity">
    <text evidence="2 10">Belongs to the class VI-like SAM-binding methyltransferase superfamily. Isoprenylcysteine carboxyl methyltransferase family.</text>
</comment>
<dbReference type="EC" id="2.1.1.100" evidence="3 10"/>
<evidence type="ECO:0000256" key="1">
    <source>
        <dbReference type="ARBA" id="ARBA00004141"/>
    </source>
</evidence>
<evidence type="ECO:0000256" key="3">
    <source>
        <dbReference type="ARBA" id="ARBA00012151"/>
    </source>
</evidence>
<dbReference type="PANTHER" id="PTHR12714">
    <property type="entry name" value="PROTEIN-S ISOPRENYLCYSTEINE O-METHYLTRANSFERASE"/>
    <property type="match status" value="1"/>
</dbReference>
<keyword evidence="5" id="KW-0808">Transferase</keyword>
<keyword evidence="8 10" id="KW-1133">Transmembrane helix</keyword>
<reference evidence="11 12" key="1">
    <citation type="submission" date="2024-06" db="EMBL/GenBank/DDBJ databases">
        <authorList>
            <person name="Kraege A."/>
            <person name="Thomma B."/>
        </authorList>
    </citation>
    <scope>NUCLEOTIDE SEQUENCE [LARGE SCALE GENOMIC DNA]</scope>
</reference>
<dbReference type="EMBL" id="CAXHTA020000009">
    <property type="protein sequence ID" value="CAL5223541.1"/>
    <property type="molecule type" value="Genomic_DNA"/>
</dbReference>
<evidence type="ECO:0000256" key="2">
    <source>
        <dbReference type="ARBA" id="ARBA00009140"/>
    </source>
</evidence>
<protein>
    <recommendedName>
        <fullName evidence="3 10">Protein-S-isoprenylcysteine O-methyltransferase</fullName>
        <ecNumber evidence="3 10">2.1.1.100</ecNumber>
    </recommendedName>
</protein>
<proteinExistence type="inferred from homology"/>
<dbReference type="PROSITE" id="PS51564">
    <property type="entry name" value="SAM_ICMT"/>
    <property type="match status" value="1"/>
</dbReference>
<keyword evidence="6 10" id="KW-0949">S-adenosyl-L-methionine</keyword>
<keyword evidence="9 10" id="KW-0472">Membrane</keyword>
<organism evidence="11 12">
    <name type="scientific">Coccomyxa viridis</name>
    <dbReference type="NCBI Taxonomy" id="1274662"/>
    <lineage>
        <taxon>Eukaryota</taxon>
        <taxon>Viridiplantae</taxon>
        <taxon>Chlorophyta</taxon>
        <taxon>core chlorophytes</taxon>
        <taxon>Trebouxiophyceae</taxon>
        <taxon>Trebouxiophyceae incertae sedis</taxon>
        <taxon>Coccomyxaceae</taxon>
        <taxon>Coccomyxa</taxon>
    </lineage>
</organism>
<comment type="cofactor">
    <cofactor evidence="10">
        <name>Zn(2+)</name>
        <dbReference type="ChEBI" id="CHEBI:29105"/>
    </cofactor>
    <text evidence="10">Divalent metal cations. Probably Zn(2+).</text>
</comment>
<evidence type="ECO:0000256" key="10">
    <source>
        <dbReference type="RuleBase" id="RU362022"/>
    </source>
</evidence>
<evidence type="ECO:0000256" key="6">
    <source>
        <dbReference type="ARBA" id="ARBA00022691"/>
    </source>
</evidence>
<dbReference type="PANTHER" id="PTHR12714:SF9">
    <property type="entry name" value="PROTEIN-S-ISOPRENYLCYSTEINE O-METHYLTRANSFERASE"/>
    <property type="match status" value="1"/>
</dbReference>
<comment type="catalytic activity">
    <reaction evidence="10">
        <text>[protein]-C-terminal S-[(2E,6E)-farnesyl]-L-cysteine + S-adenosyl-L-methionine = [protein]-C-terminal S-[(2E,6E)-farnesyl]-L-cysteine methyl ester + S-adenosyl-L-homocysteine</text>
        <dbReference type="Rhea" id="RHEA:21672"/>
        <dbReference type="Rhea" id="RHEA-COMP:12125"/>
        <dbReference type="Rhea" id="RHEA-COMP:12126"/>
        <dbReference type="ChEBI" id="CHEBI:57856"/>
        <dbReference type="ChEBI" id="CHEBI:59789"/>
        <dbReference type="ChEBI" id="CHEBI:90510"/>
        <dbReference type="ChEBI" id="CHEBI:90511"/>
        <dbReference type="EC" id="2.1.1.100"/>
    </reaction>
</comment>
<dbReference type="Proteomes" id="UP001497392">
    <property type="component" value="Unassembled WGS sequence"/>
</dbReference>
<comment type="subcellular location">
    <subcellularLocation>
        <location evidence="10">Endoplasmic reticulum membrane</location>
        <topology evidence="10">Multi-pass membrane protein</topology>
    </subcellularLocation>
    <subcellularLocation>
        <location evidence="1">Membrane</location>
        <topology evidence="1">Multi-pass membrane protein</topology>
    </subcellularLocation>
</comment>
<feature type="transmembrane region" description="Helical" evidence="10">
    <location>
        <begin position="99"/>
        <end position="127"/>
    </location>
</feature>
<comment type="caution">
    <text evidence="10">Lacks conserved residue(s) required for the propagation of feature annotation.</text>
</comment>
<sequence>MRQDLSARSWLISRPYCIAMICAIGEYTIEVRALPGMKLQEISYAGLVLILAGEAIRKTAMVTARHNFTHIIQRERRDTHTLITNGIYRHIRHPGYLGFLLWCVGTQLLLVNPVSCITFAVVVWRFFRERIEVEEQHLHDFFAADYAAYARTTPTGIPLIP</sequence>
<dbReference type="InterPro" id="IPR007269">
    <property type="entry name" value="ICMT_MeTrfase"/>
</dbReference>
<dbReference type="Gene3D" id="1.20.120.1630">
    <property type="match status" value="1"/>
</dbReference>
<evidence type="ECO:0000256" key="9">
    <source>
        <dbReference type="ARBA" id="ARBA00023136"/>
    </source>
</evidence>
<comment type="caution">
    <text evidence="11">The sequence shown here is derived from an EMBL/GenBank/DDBJ whole genome shotgun (WGS) entry which is preliminary data.</text>
</comment>
<evidence type="ECO:0000256" key="4">
    <source>
        <dbReference type="ARBA" id="ARBA00022603"/>
    </source>
</evidence>